<reference evidence="1 2" key="2">
    <citation type="journal article" date="2016" name="Science">
        <title>A bacterium that degrades and assimilates poly(ethylene terephthalate).</title>
        <authorList>
            <person name="Yoshida S."/>
            <person name="Hiraga K."/>
            <person name="Takehana T."/>
            <person name="Taniguchi I."/>
            <person name="Yamaji H."/>
            <person name="Maeda Y."/>
            <person name="Toyohara K."/>
            <person name="Miyamoto K."/>
            <person name="Kimura Y."/>
            <person name="Oda K."/>
        </authorList>
    </citation>
    <scope>NUCLEOTIDE SEQUENCE [LARGE SCALE GENOMIC DNA]</scope>
    <source>
        <strain evidence="2">NBRC 110686 / TISTR 2288 / 201-F6</strain>
    </source>
</reference>
<dbReference type="RefSeq" id="WP_054021797.1">
    <property type="nucleotide sequence ID" value="NZ_BBYR01000060.1"/>
</dbReference>
<dbReference type="AlphaFoldDB" id="A0A0K8P5J9"/>
<keyword evidence="1" id="KW-0238">DNA-binding</keyword>
<evidence type="ECO:0000313" key="2">
    <source>
        <dbReference type="Proteomes" id="UP000037660"/>
    </source>
</evidence>
<protein>
    <submittedName>
        <fullName evidence="1">Putative DNA-binding protein NMA1198</fullName>
    </submittedName>
</protein>
<dbReference type="EMBL" id="BBYR01000060">
    <property type="protein sequence ID" value="GAP37887.1"/>
    <property type="molecule type" value="Genomic_DNA"/>
</dbReference>
<dbReference type="Proteomes" id="UP000037660">
    <property type="component" value="Unassembled WGS sequence"/>
</dbReference>
<proteinExistence type="predicted"/>
<dbReference type="OrthoDB" id="5676847at2"/>
<comment type="caution">
    <text evidence="1">The sequence shown here is derived from an EMBL/GenBank/DDBJ whole genome shotgun (WGS) entry which is preliminary data.</text>
</comment>
<dbReference type="Pfam" id="PF08822">
    <property type="entry name" value="DUF1804"/>
    <property type="match status" value="1"/>
</dbReference>
<dbReference type="InterPro" id="IPR014926">
    <property type="entry name" value="Phage_D3112_Orf24"/>
</dbReference>
<reference evidence="2" key="1">
    <citation type="submission" date="2015-07" db="EMBL/GenBank/DDBJ databases">
        <title>Discovery of a poly(ethylene terephthalate assimilation.</title>
        <authorList>
            <person name="Yoshida S."/>
            <person name="Hiraga K."/>
            <person name="Takehana T."/>
            <person name="Taniguchi I."/>
            <person name="Yamaji H."/>
            <person name="Maeda Y."/>
            <person name="Toyohara K."/>
            <person name="Miyamoto K."/>
            <person name="Kimura Y."/>
            <person name="Oda K."/>
        </authorList>
    </citation>
    <scope>NUCLEOTIDE SEQUENCE [LARGE SCALE GENOMIC DNA]</scope>
    <source>
        <strain evidence="2">NBRC 110686 / TISTR 2288 / 201-F6</strain>
    </source>
</reference>
<accession>A0A0K8P5J9</accession>
<evidence type="ECO:0000313" key="1">
    <source>
        <dbReference type="EMBL" id="GAP37887.1"/>
    </source>
</evidence>
<sequence length="166" mass="18579">MAHANEKRTKLRGLYVHQRMPMDAACKAAGVPRSTANRWKQEAAAAGDDWDNVRAAVAMGDENFAALSKRLLEDYLVEHQGTIDMLRSQEGLTARDRAETLASMADSFNKTMAAFRRMSPELNRQAIALDVLQRLAQFAQAKFPRHVPLLLELLEPFGEELAKTAR</sequence>
<keyword evidence="2" id="KW-1185">Reference proteome</keyword>
<gene>
    <name evidence="1" type="ORF">ISF6_4081</name>
</gene>
<organism evidence="1 2">
    <name type="scientific">Piscinibacter sakaiensis</name>
    <name type="common">Ideonella sakaiensis</name>
    <dbReference type="NCBI Taxonomy" id="1547922"/>
    <lineage>
        <taxon>Bacteria</taxon>
        <taxon>Pseudomonadati</taxon>
        <taxon>Pseudomonadota</taxon>
        <taxon>Betaproteobacteria</taxon>
        <taxon>Burkholderiales</taxon>
        <taxon>Sphaerotilaceae</taxon>
        <taxon>Piscinibacter</taxon>
    </lineage>
</organism>
<dbReference type="STRING" id="1547922.ISF6_4081"/>
<dbReference type="GO" id="GO:0003677">
    <property type="term" value="F:DNA binding"/>
    <property type="evidence" value="ECO:0007669"/>
    <property type="project" value="UniProtKB-KW"/>
</dbReference>
<name>A0A0K8P5J9_PISS1</name>